<feature type="transmembrane region" description="Helical" evidence="2">
    <location>
        <begin position="71"/>
        <end position="94"/>
    </location>
</feature>
<feature type="compositionally biased region" description="Low complexity" evidence="1">
    <location>
        <begin position="12"/>
        <end position="23"/>
    </location>
</feature>
<proteinExistence type="predicted"/>
<accession>A0ABW5FTS1</accession>
<dbReference type="Proteomes" id="UP001597417">
    <property type="component" value="Unassembled WGS sequence"/>
</dbReference>
<protein>
    <submittedName>
        <fullName evidence="3">Uncharacterized protein</fullName>
    </submittedName>
</protein>
<keyword evidence="4" id="KW-1185">Reference proteome</keyword>
<organism evidence="3 4">
    <name type="scientific">Amycolatopsis pigmentata</name>
    <dbReference type="NCBI Taxonomy" id="450801"/>
    <lineage>
        <taxon>Bacteria</taxon>
        <taxon>Bacillati</taxon>
        <taxon>Actinomycetota</taxon>
        <taxon>Actinomycetes</taxon>
        <taxon>Pseudonocardiales</taxon>
        <taxon>Pseudonocardiaceae</taxon>
        <taxon>Amycolatopsis</taxon>
    </lineage>
</organism>
<evidence type="ECO:0000256" key="2">
    <source>
        <dbReference type="SAM" id="Phobius"/>
    </source>
</evidence>
<keyword evidence="2" id="KW-0472">Membrane</keyword>
<feature type="compositionally biased region" description="Basic and acidic residues" evidence="1">
    <location>
        <begin position="1"/>
        <end position="11"/>
    </location>
</feature>
<feature type="region of interest" description="Disordered" evidence="1">
    <location>
        <begin position="1"/>
        <end position="63"/>
    </location>
</feature>
<evidence type="ECO:0000256" key="1">
    <source>
        <dbReference type="SAM" id="MobiDB-lite"/>
    </source>
</evidence>
<name>A0ABW5FTS1_9PSEU</name>
<dbReference type="EMBL" id="JBHUKR010000007">
    <property type="protein sequence ID" value="MFD2417822.1"/>
    <property type="molecule type" value="Genomic_DNA"/>
</dbReference>
<dbReference type="RefSeq" id="WP_378265806.1">
    <property type="nucleotide sequence ID" value="NZ_JBHUKR010000007.1"/>
</dbReference>
<evidence type="ECO:0000313" key="3">
    <source>
        <dbReference type="EMBL" id="MFD2417822.1"/>
    </source>
</evidence>
<comment type="caution">
    <text evidence="3">The sequence shown here is derived from an EMBL/GenBank/DDBJ whole genome shotgun (WGS) entry which is preliminary data.</text>
</comment>
<gene>
    <name evidence="3" type="ORF">ACFSXZ_15970</name>
</gene>
<sequence>MTEAQDPERLLADALRAQARSSPAPEPAPEKPGYGPLSGSPQRERAAIAEPRTVRTPRPDSRNPVANRIPAYWVLLLAVLLGLATGSVIGLITLL</sequence>
<reference evidence="4" key="1">
    <citation type="journal article" date="2019" name="Int. J. Syst. Evol. Microbiol.">
        <title>The Global Catalogue of Microorganisms (GCM) 10K type strain sequencing project: providing services to taxonomists for standard genome sequencing and annotation.</title>
        <authorList>
            <consortium name="The Broad Institute Genomics Platform"/>
            <consortium name="The Broad Institute Genome Sequencing Center for Infectious Disease"/>
            <person name="Wu L."/>
            <person name="Ma J."/>
        </authorList>
    </citation>
    <scope>NUCLEOTIDE SEQUENCE [LARGE SCALE GENOMIC DNA]</scope>
    <source>
        <strain evidence="4">CGMCC 4.7645</strain>
    </source>
</reference>
<keyword evidence="2" id="KW-1133">Transmembrane helix</keyword>
<keyword evidence="2" id="KW-0812">Transmembrane</keyword>
<evidence type="ECO:0000313" key="4">
    <source>
        <dbReference type="Proteomes" id="UP001597417"/>
    </source>
</evidence>